<feature type="compositionally biased region" description="Low complexity" evidence="5">
    <location>
        <begin position="575"/>
        <end position="587"/>
    </location>
</feature>
<proteinExistence type="inferred from homology"/>
<evidence type="ECO:0000313" key="7">
    <source>
        <dbReference type="EMBL" id="CAL8122348.1"/>
    </source>
</evidence>
<comment type="similarity">
    <text evidence="1">Belongs to the liprin family. Liprin-beta subfamily.</text>
</comment>
<dbReference type="SUPFAM" id="SSF47769">
    <property type="entry name" value="SAM/Pointed domain"/>
    <property type="match status" value="3"/>
</dbReference>
<protein>
    <recommendedName>
        <fullName evidence="6">SAM domain-containing protein</fullName>
    </recommendedName>
</protein>
<dbReference type="PANTHER" id="PTHR12587:SF14">
    <property type="entry name" value="AT31531P"/>
    <property type="match status" value="1"/>
</dbReference>
<feature type="region of interest" description="Disordered" evidence="5">
    <location>
        <begin position="274"/>
        <end position="295"/>
    </location>
</feature>
<evidence type="ECO:0000313" key="8">
    <source>
        <dbReference type="Proteomes" id="UP001642540"/>
    </source>
</evidence>
<keyword evidence="2" id="KW-0677">Repeat</keyword>
<evidence type="ECO:0000256" key="4">
    <source>
        <dbReference type="SAM" id="Coils"/>
    </source>
</evidence>
<dbReference type="SMART" id="SM00454">
    <property type="entry name" value="SAM"/>
    <property type="match status" value="3"/>
</dbReference>
<feature type="compositionally biased region" description="Basic residues" evidence="5">
    <location>
        <begin position="350"/>
        <end position="364"/>
    </location>
</feature>
<dbReference type="CDD" id="cd09566">
    <property type="entry name" value="SAM_liprin-beta1_2_repeat2"/>
    <property type="match status" value="1"/>
</dbReference>
<dbReference type="InterPro" id="IPR058914">
    <property type="entry name" value="LIPB1/2_CC"/>
</dbReference>
<dbReference type="Pfam" id="PF07647">
    <property type="entry name" value="SAM_2"/>
    <property type="match status" value="1"/>
</dbReference>
<keyword evidence="8" id="KW-1185">Reference proteome</keyword>
<feature type="compositionally biased region" description="Polar residues" evidence="5">
    <location>
        <begin position="324"/>
        <end position="333"/>
    </location>
</feature>
<evidence type="ECO:0000256" key="3">
    <source>
        <dbReference type="ARBA" id="ARBA00023054"/>
    </source>
</evidence>
<evidence type="ECO:0000259" key="6">
    <source>
        <dbReference type="PROSITE" id="PS50105"/>
    </source>
</evidence>
<evidence type="ECO:0000256" key="2">
    <source>
        <dbReference type="ARBA" id="ARBA00022737"/>
    </source>
</evidence>
<dbReference type="PANTHER" id="PTHR12587">
    <property type="entry name" value="LAR INTERACTING PROTEIN LIP -RELATED PROTEIN"/>
    <property type="match status" value="1"/>
</dbReference>
<dbReference type="PROSITE" id="PS50105">
    <property type="entry name" value="SAM_DOMAIN"/>
    <property type="match status" value="3"/>
</dbReference>
<dbReference type="CDD" id="cd09563">
    <property type="entry name" value="SAM_liprin-beta1_2_repeat1"/>
    <property type="match status" value="1"/>
</dbReference>
<evidence type="ECO:0000256" key="5">
    <source>
        <dbReference type="SAM" id="MobiDB-lite"/>
    </source>
</evidence>
<dbReference type="InterPro" id="IPR037617">
    <property type="entry name" value="LIPB1/2_SAM_1"/>
</dbReference>
<evidence type="ECO:0000256" key="1">
    <source>
        <dbReference type="ARBA" id="ARBA00007547"/>
    </source>
</evidence>
<feature type="domain" description="SAM" evidence="6">
    <location>
        <begin position="492"/>
        <end position="550"/>
    </location>
</feature>
<feature type="compositionally biased region" description="Polar residues" evidence="5">
    <location>
        <begin position="588"/>
        <end position="597"/>
    </location>
</feature>
<sequence>MMDTAKKIILSKMKEQEKVVSFLRKSSLDWDFLRGQLLELSPDDKIFLRSWCQKIIQLLEGSLLGLDYEDRLLRLESDKDTLHLQVSVLSDQIEAQTNKIHDLEKMLDDKRNVLESTEDQLQRELLLRSSLETQKLELMTEISSLRLKHASLERENVELKDRVVGKSTGDLSFIDSGGPGGGGNSRIWEKPPMGPERSTSPAHSLSVLDPAMVAASRSRLGGAVNEHPHPPQRTRTPPANAYRRVDQSAFGTIPRRSPHSSQLSANTALHFNGNNLGGQIGSESHGKSGKTNSLSSGNIHAITSFNNVSTTDNKDMDWDKSATAGVQNTGTATSNKNKQSPNGSGSSSSHKSRGILRILGKLRRSNSGGLDNDVAPETTGPFVRGGVRATAHPRLGWMKDPSPVKKPDGPVTSWDSEAVITWLNYLGLGAYAGEVKRWVKSGQQLLDASNHELEKELGIKNTLHRKKLSLALYALKHPEEEDNAGKLDYHWVIRWLDDVGLPQYKESFMEARVDGRVLGHLTSEDLVSLKVTSVLHHASIKRGIQLLRIHKFHPDCLCRRGGPNPGAVSNGTGVVVGNNSNGSNGNGEQHSASSLPSGSVWGPKHVATWTNHRVMEWLKAIDLAEYAPNLRGSGVHGALIIFEPRFNSELMATMLAIPGNKTLLRRHLSLQFNELVGRHIVQEKRVAETASDFIPLNPTTKVKLPKKSQFPLRKKRLSTEMTEDLLCPKDLNTYPFNSDSLTQITTAVNEMSVDGTKAEEKVSDI</sequence>
<name>A0ABP1R7N2_9HEXA</name>
<accession>A0ABP1R7N2</accession>
<feature type="domain" description="SAM" evidence="6">
    <location>
        <begin position="414"/>
        <end position="478"/>
    </location>
</feature>
<dbReference type="EMBL" id="CAXLJM020000068">
    <property type="protein sequence ID" value="CAL8122348.1"/>
    <property type="molecule type" value="Genomic_DNA"/>
</dbReference>
<dbReference type="InterPro" id="IPR029515">
    <property type="entry name" value="Liprin"/>
</dbReference>
<dbReference type="Pfam" id="PF00536">
    <property type="entry name" value="SAM_1"/>
    <property type="match status" value="2"/>
</dbReference>
<gene>
    <name evidence="7" type="ORF">ODALV1_LOCUS19760</name>
</gene>
<dbReference type="InterPro" id="IPR001660">
    <property type="entry name" value="SAM"/>
</dbReference>
<comment type="caution">
    <text evidence="7">The sequence shown here is derived from an EMBL/GenBank/DDBJ whole genome shotgun (WGS) entry which is preliminary data.</text>
</comment>
<feature type="domain" description="SAM" evidence="6">
    <location>
        <begin position="609"/>
        <end position="640"/>
    </location>
</feature>
<organism evidence="7 8">
    <name type="scientific">Orchesella dallaii</name>
    <dbReference type="NCBI Taxonomy" id="48710"/>
    <lineage>
        <taxon>Eukaryota</taxon>
        <taxon>Metazoa</taxon>
        <taxon>Ecdysozoa</taxon>
        <taxon>Arthropoda</taxon>
        <taxon>Hexapoda</taxon>
        <taxon>Collembola</taxon>
        <taxon>Entomobryomorpha</taxon>
        <taxon>Entomobryoidea</taxon>
        <taxon>Orchesellidae</taxon>
        <taxon>Orchesellinae</taxon>
        <taxon>Orchesella</taxon>
    </lineage>
</organism>
<feature type="region of interest" description="Disordered" evidence="5">
    <location>
        <begin position="170"/>
        <end position="204"/>
    </location>
</feature>
<feature type="region of interest" description="Disordered" evidence="5">
    <location>
        <begin position="308"/>
        <end position="387"/>
    </location>
</feature>
<feature type="coiled-coil region" evidence="4">
    <location>
        <begin position="86"/>
        <end position="162"/>
    </location>
</feature>
<dbReference type="Proteomes" id="UP001642540">
    <property type="component" value="Unassembled WGS sequence"/>
</dbReference>
<keyword evidence="3 4" id="KW-0175">Coiled coil</keyword>
<dbReference type="InterPro" id="IPR037618">
    <property type="entry name" value="LIPB1/2_SAM_2nd"/>
</dbReference>
<feature type="compositionally biased region" description="Low complexity" evidence="5">
    <location>
        <begin position="334"/>
        <end position="349"/>
    </location>
</feature>
<dbReference type="Gene3D" id="1.10.150.50">
    <property type="entry name" value="Transcription Factor, Ets-1"/>
    <property type="match status" value="3"/>
</dbReference>
<dbReference type="InterPro" id="IPR013761">
    <property type="entry name" value="SAM/pointed_sf"/>
</dbReference>
<reference evidence="7 8" key="1">
    <citation type="submission" date="2024-08" db="EMBL/GenBank/DDBJ databases">
        <authorList>
            <person name="Cucini C."/>
            <person name="Frati F."/>
        </authorList>
    </citation>
    <scope>NUCLEOTIDE SEQUENCE [LARGE SCALE GENOMIC DNA]</scope>
</reference>
<dbReference type="Pfam" id="PF26022">
    <property type="entry name" value="CC_Liprin_beta"/>
    <property type="match status" value="1"/>
</dbReference>
<feature type="region of interest" description="Disordered" evidence="5">
    <location>
        <begin position="221"/>
        <end position="241"/>
    </location>
</feature>
<feature type="region of interest" description="Disordered" evidence="5">
    <location>
        <begin position="575"/>
        <end position="597"/>
    </location>
</feature>